<proteinExistence type="predicted"/>
<keyword evidence="2" id="KW-1185">Reference proteome</keyword>
<dbReference type="Proteomes" id="UP000286415">
    <property type="component" value="Unassembled WGS sequence"/>
</dbReference>
<dbReference type="InParanoid" id="A0A419PVE9"/>
<dbReference type="EMBL" id="NIRI02000056">
    <property type="protein sequence ID" value="KAG5445313.1"/>
    <property type="molecule type" value="Genomic_DNA"/>
</dbReference>
<evidence type="ECO:0000313" key="2">
    <source>
        <dbReference type="Proteomes" id="UP000286415"/>
    </source>
</evidence>
<organism evidence="1 2">
    <name type="scientific">Clonorchis sinensis</name>
    <name type="common">Chinese liver fluke</name>
    <dbReference type="NCBI Taxonomy" id="79923"/>
    <lineage>
        <taxon>Eukaryota</taxon>
        <taxon>Metazoa</taxon>
        <taxon>Spiralia</taxon>
        <taxon>Lophotrochozoa</taxon>
        <taxon>Platyhelminthes</taxon>
        <taxon>Trematoda</taxon>
        <taxon>Digenea</taxon>
        <taxon>Opisthorchiida</taxon>
        <taxon>Opisthorchiata</taxon>
        <taxon>Opisthorchiidae</taxon>
        <taxon>Clonorchis</taxon>
    </lineage>
</organism>
<accession>A0A419PVE9</accession>
<evidence type="ECO:0000313" key="1">
    <source>
        <dbReference type="EMBL" id="KAG5445313.1"/>
    </source>
</evidence>
<reference evidence="1 2" key="2">
    <citation type="journal article" date="2021" name="Genomics">
        <title>High-quality reference genome for Clonorchis sinensis.</title>
        <authorList>
            <person name="Young N.D."/>
            <person name="Stroehlein A.J."/>
            <person name="Kinkar L."/>
            <person name="Wang T."/>
            <person name="Sohn W.M."/>
            <person name="Chang B.C.H."/>
            <person name="Kaur P."/>
            <person name="Weisz D."/>
            <person name="Dudchenko O."/>
            <person name="Aiden E.L."/>
            <person name="Korhonen P.K."/>
            <person name="Gasser R.B."/>
        </authorList>
    </citation>
    <scope>NUCLEOTIDE SEQUENCE [LARGE SCALE GENOMIC DNA]</scope>
    <source>
        <strain evidence="1">Cs-k2</strain>
    </source>
</reference>
<comment type="caution">
    <text evidence="1">The sequence shown here is derived from an EMBL/GenBank/DDBJ whole genome shotgun (WGS) entry which is preliminary data.</text>
</comment>
<name>A0A419PVE9_CLOSI</name>
<gene>
    <name evidence="1" type="ORF">CSKR_105798</name>
</gene>
<protein>
    <submittedName>
        <fullName evidence="1">Uncharacterized protein</fullName>
    </submittedName>
</protein>
<dbReference type="AlphaFoldDB" id="A0A419PVE9"/>
<reference evidence="1 2" key="1">
    <citation type="journal article" date="2018" name="Biotechnol. Adv.">
        <title>Improved genomic resources and new bioinformatic workflow for the carcinogenic parasite Clonorchis sinensis: Biotechnological implications.</title>
        <authorList>
            <person name="Wang D."/>
            <person name="Korhonen P.K."/>
            <person name="Gasser R.B."/>
            <person name="Young N.D."/>
        </authorList>
    </citation>
    <scope>NUCLEOTIDE SEQUENCE [LARGE SCALE GENOMIC DNA]</scope>
    <source>
        <strain evidence="1">Cs-k2</strain>
    </source>
</reference>
<sequence>MFNKHYPDTTWLRVAIRPAFKAAHPDSQREISCDESGWSARPGGDTTRQPIWHEFVCIFAWAGILTWHRHLDRRTIRVVNQGFWLKSLTARKRCLAGNYQYITSGTNRHTCSNPQLGGLADCVRQTTNH</sequence>